<dbReference type="AlphaFoldDB" id="A0A921G1Y1"/>
<evidence type="ECO:0000313" key="3">
    <source>
        <dbReference type="Proteomes" id="UP000698173"/>
    </source>
</evidence>
<reference evidence="2" key="1">
    <citation type="journal article" date="2021" name="PeerJ">
        <title>Extensive microbial diversity within the chicken gut microbiome revealed by metagenomics and culture.</title>
        <authorList>
            <person name="Gilroy R."/>
            <person name="Ravi A."/>
            <person name="Getino M."/>
            <person name="Pursley I."/>
            <person name="Horton D.L."/>
            <person name="Alikhan N.F."/>
            <person name="Baker D."/>
            <person name="Gharbi K."/>
            <person name="Hall N."/>
            <person name="Watson M."/>
            <person name="Adriaenssens E.M."/>
            <person name="Foster-Nyarko E."/>
            <person name="Jarju S."/>
            <person name="Secka A."/>
            <person name="Antonio M."/>
            <person name="Oren A."/>
            <person name="Chaudhuri R.R."/>
            <person name="La Ragione R."/>
            <person name="Hildebrand F."/>
            <person name="Pallen M.J."/>
        </authorList>
    </citation>
    <scope>NUCLEOTIDE SEQUENCE</scope>
    <source>
        <strain evidence="2">CHK171-7178</strain>
    </source>
</reference>
<keyword evidence="1" id="KW-0812">Transmembrane</keyword>
<accession>A0A921G1Y1</accession>
<keyword evidence="1" id="KW-0472">Membrane</keyword>
<protein>
    <recommendedName>
        <fullName evidence="4">Holin</fullName>
    </recommendedName>
</protein>
<comment type="caution">
    <text evidence="2">The sequence shown here is derived from an EMBL/GenBank/DDBJ whole genome shotgun (WGS) entry which is preliminary data.</text>
</comment>
<proteinExistence type="predicted"/>
<feature type="transmembrane region" description="Helical" evidence="1">
    <location>
        <begin position="78"/>
        <end position="96"/>
    </location>
</feature>
<dbReference type="Proteomes" id="UP000698173">
    <property type="component" value="Unassembled WGS sequence"/>
</dbReference>
<name>A0A921G1Y1_SPOPS</name>
<gene>
    <name evidence="2" type="ORF">K8V56_19555</name>
</gene>
<reference evidence="2" key="2">
    <citation type="submission" date="2021-09" db="EMBL/GenBank/DDBJ databases">
        <authorList>
            <person name="Gilroy R."/>
        </authorList>
    </citation>
    <scope>NUCLEOTIDE SEQUENCE</scope>
    <source>
        <strain evidence="2">CHK171-7178</strain>
    </source>
</reference>
<feature type="non-terminal residue" evidence="2">
    <location>
        <position position="1"/>
    </location>
</feature>
<evidence type="ECO:0008006" key="4">
    <source>
        <dbReference type="Google" id="ProtNLM"/>
    </source>
</evidence>
<evidence type="ECO:0000256" key="1">
    <source>
        <dbReference type="SAM" id="Phobius"/>
    </source>
</evidence>
<evidence type="ECO:0000313" key="2">
    <source>
        <dbReference type="EMBL" id="HJF33965.1"/>
    </source>
</evidence>
<organism evidence="2 3">
    <name type="scientific">Sporosarcina psychrophila</name>
    <name type="common">Bacillus psychrophilus</name>
    <dbReference type="NCBI Taxonomy" id="1476"/>
    <lineage>
        <taxon>Bacteria</taxon>
        <taxon>Bacillati</taxon>
        <taxon>Bacillota</taxon>
        <taxon>Bacilli</taxon>
        <taxon>Bacillales</taxon>
        <taxon>Caryophanaceae</taxon>
        <taxon>Sporosarcina</taxon>
    </lineage>
</organism>
<dbReference type="EMBL" id="DYWT01000290">
    <property type="protein sequence ID" value="HJF33965.1"/>
    <property type="molecule type" value="Genomic_DNA"/>
</dbReference>
<feature type="transmembrane region" description="Helical" evidence="1">
    <location>
        <begin position="54"/>
        <end position="72"/>
    </location>
</feature>
<keyword evidence="1" id="KW-1133">Transmembrane helix</keyword>
<sequence>RKEISIFIYLIEHLSGCRLTILGGETLEIYDVVLIPLIIGIVELLKMYGMPRRLLPIMALIFGIVGGIIYIYPEDVKAGILVGLMMGLSASGLYAGGRTVIEKN</sequence>